<feature type="domain" description="C3H1-type" evidence="5">
    <location>
        <begin position="92"/>
        <end position="120"/>
    </location>
</feature>
<keyword evidence="2 4" id="KW-0863">Zinc-finger</keyword>
<feature type="zinc finger region" description="C3H1-type" evidence="4">
    <location>
        <begin position="92"/>
        <end position="120"/>
    </location>
</feature>
<evidence type="ECO:0000256" key="2">
    <source>
        <dbReference type="ARBA" id="ARBA00022771"/>
    </source>
</evidence>
<dbReference type="SUPFAM" id="SSF90229">
    <property type="entry name" value="CCCH zinc finger"/>
    <property type="match status" value="1"/>
</dbReference>
<keyword evidence="3 4" id="KW-0862">Zinc</keyword>
<keyword evidence="6" id="KW-1185">Reference proteome</keyword>
<evidence type="ECO:0000313" key="7">
    <source>
        <dbReference type="WBParaSite" id="scf7180000418495.g2447"/>
    </source>
</evidence>
<proteinExistence type="predicted"/>
<dbReference type="GO" id="GO:0008270">
    <property type="term" value="F:zinc ion binding"/>
    <property type="evidence" value="ECO:0007669"/>
    <property type="project" value="UniProtKB-KW"/>
</dbReference>
<evidence type="ECO:0000313" key="6">
    <source>
        <dbReference type="Proteomes" id="UP000887560"/>
    </source>
</evidence>
<reference evidence="7" key="1">
    <citation type="submission" date="2022-11" db="UniProtKB">
        <authorList>
            <consortium name="WormBaseParasite"/>
        </authorList>
    </citation>
    <scope>IDENTIFICATION</scope>
</reference>
<dbReference type="PROSITE" id="PS50103">
    <property type="entry name" value="ZF_C3H1"/>
    <property type="match status" value="1"/>
</dbReference>
<evidence type="ECO:0000256" key="1">
    <source>
        <dbReference type="ARBA" id="ARBA00022723"/>
    </source>
</evidence>
<dbReference type="InterPro" id="IPR036855">
    <property type="entry name" value="Znf_CCCH_sf"/>
</dbReference>
<dbReference type="InterPro" id="IPR000571">
    <property type="entry name" value="Znf_CCCH"/>
</dbReference>
<protein>
    <submittedName>
        <fullName evidence="7">C3H1-type domain-containing protein</fullName>
    </submittedName>
</protein>
<evidence type="ECO:0000256" key="3">
    <source>
        <dbReference type="ARBA" id="ARBA00022833"/>
    </source>
</evidence>
<evidence type="ECO:0000259" key="5">
    <source>
        <dbReference type="PROSITE" id="PS50103"/>
    </source>
</evidence>
<dbReference type="Gene3D" id="4.10.1000.10">
    <property type="entry name" value="Zinc finger, CCCH-type"/>
    <property type="match status" value="1"/>
</dbReference>
<dbReference type="AlphaFoldDB" id="A0A915NGL1"/>
<sequence length="153" mass="17521">MASNLLNFLSFSQNFNHLTITQNMDILTMSQNLNVLTKTNLEVNRIIIKMSRAVKQTAESINDLEGRSFDGYIHTTNILGQKESTVPKNPELYKTHWCRNILSNRICSFGNDCWFVHDSSELRSVPHLNKTVNVAPLFNLSSSALYNRRVGRF</sequence>
<name>A0A915NGL1_9BILA</name>
<evidence type="ECO:0000256" key="4">
    <source>
        <dbReference type="PROSITE-ProRule" id="PRU00723"/>
    </source>
</evidence>
<dbReference type="Proteomes" id="UP000887560">
    <property type="component" value="Unplaced"/>
</dbReference>
<organism evidence="6 7">
    <name type="scientific">Meloidogyne floridensis</name>
    <dbReference type="NCBI Taxonomy" id="298350"/>
    <lineage>
        <taxon>Eukaryota</taxon>
        <taxon>Metazoa</taxon>
        <taxon>Ecdysozoa</taxon>
        <taxon>Nematoda</taxon>
        <taxon>Chromadorea</taxon>
        <taxon>Rhabditida</taxon>
        <taxon>Tylenchina</taxon>
        <taxon>Tylenchomorpha</taxon>
        <taxon>Tylenchoidea</taxon>
        <taxon>Meloidogynidae</taxon>
        <taxon>Meloidogyninae</taxon>
        <taxon>Meloidogyne</taxon>
    </lineage>
</organism>
<dbReference type="WBParaSite" id="scf7180000418495.g2447">
    <property type="protein sequence ID" value="scf7180000418495.g2447"/>
    <property type="gene ID" value="scf7180000418495.g2447"/>
</dbReference>
<keyword evidence="1 4" id="KW-0479">Metal-binding</keyword>
<accession>A0A915NGL1</accession>